<feature type="region of interest" description="Disordered" evidence="1">
    <location>
        <begin position="1"/>
        <end position="42"/>
    </location>
</feature>
<accession>K5EBJ4</accession>
<evidence type="ECO:0000256" key="1">
    <source>
        <dbReference type="SAM" id="MobiDB-lite"/>
    </source>
</evidence>
<organism evidence="2 3">
    <name type="scientific">Rhodopirellula baltica SH28</name>
    <dbReference type="NCBI Taxonomy" id="993517"/>
    <lineage>
        <taxon>Bacteria</taxon>
        <taxon>Pseudomonadati</taxon>
        <taxon>Planctomycetota</taxon>
        <taxon>Planctomycetia</taxon>
        <taxon>Pirellulales</taxon>
        <taxon>Pirellulaceae</taxon>
        <taxon>Rhodopirellula</taxon>
    </lineage>
</organism>
<name>K5EBJ4_RHOBT</name>
<dbReference type="EMBL" id="AMCW01000034">
    <property type="protein sequence ID" value="EKK03211.1"/>
    <property type="molecule type" value="Genomic_DNA"/>
</dbReference>
<comment type="caution">
    <text evidence="2">The sequence shown here is derived from an EMBL/GenBank/DDBJ whole genome shotgun (WGS) entry which is preliminary data.</text>
</comment>
<gene>
    <name evidence="2" type="ORF">RBSH_01521</name>
</gene>
<evidence type="ECO:0000313" key="2">
    <source>
        <dbReference type="EMBL" id="EKK03211.1"/>
    </source>
</evidence>
<proteinExistence type="predicted"/>
<dbReference type="AlphaFoldDB" id="K5EBJ4"/>
<dbReference type="PATRIC" id="fig|993517.3.peg.1660"/>
<evidence type="ECO:0000313" key="3">
    <source>
        <dbReference type="Proteomes" id="UP000007993"/>
    </source>
</evidence>
<dbReference type="Proteomes" id="UP000007993">
    <property type="component" value="Unassembled WGS sequence"/>
</dbReference>
<sequence length="42" mass="4722">MDEVVIKNARQRRQKRTSSAGIPYQPAQHQPTGTLDKDETLG</sequence>
<reference evidence="2 3" key="1">
    <citation type="journal article" date="2013" name="Mar. Genomics">
        <title>Expression of sulfatases in Rhodopirellula baltica and the diversity of sulfatases in the genus Rhodopirellula.</title>
        <authorList>
            <person name="Wegner C.E."/>
            <person name="Richter-Heitmann T."/>
            <person name="Klindworth A."/>
            <person name="Klockow C."/>
            <person name="Richter M."/>
            <person name="Achstetter T."/>
            <person name="Glockner F.O."/>
            <person name="Harder J."/>
        </authorList>
    </citation>
    <scope>NUCLEOTIDE SEQUENCE [LARGE SCALE GENOMIC DNA]</scope>
    <source>
        <strain evidence="2 3">SH28</strain>
    </source>
</reference>
<protein>
    <submittedName>
        <fullName evidence="2">Uncharacterized protein</fullName>
    </submittedName>
</protein>